<dbReference type="Proteomes" id="UP000807769">
    <property type="component" value="Unassembled WGS sequence"/>
</dbReference>
<feature type="region of interest" description="Disordered" evidence="1">
    <location>
        <begin position="30"/>
        <end position="60"/>
    </location>
</feature>
<evidence type="ECO:0000313" key="3">
    <source>
        <dbReference type="Proteomes" id="UP000807769"/>
    </source>
</evidence>
<dbReference type="OrthoDB" id="10594340at2759"/>
<name>A0A9P7ECE2_9AGAM</name>
<dbReference type="GeneID" id="64634044"/>
<accession>A0A9P7ECE2</accession>
<reference evidence="2" key="1">
    <citation type="journal article" date="2020" name="New Phytol.">
        <title>Comparative genomics reveals dynamic genome evolution in host specialist ectomycorrhizal fungi.</title>
        <authorList>
            <person name="Lofgren L.A."/>
            <person name="Nguyen N.H."/>
            <person name="Vilgalys R."/>
            <person name="Ruytinx J."/>
            <person name="Liao H.L."/>
            <person name="Branco S."/>
            <person name="Kuo A."/>
            <person name="LaButti K."/>
            <person name="Lipzen A."/>
            <person name="Andreopoulos W."/>
            <person name="Pangilinan J."/>
            <person name="Riley R."/>
            <person name="Hundley H."/>
            <person name="Na H."/>
            <person name="Barry K."/>
            <person name="Grigoriev I.V."/>
            <person name="Stajich J.E."/>
            <person name="Kennedy P.G."/>
        </authorList>
    </citation>
    <scope>NUCLEOTIDE SEQUENCE</scope>
    <source>
        <strain evidence="2">MN1</strain>
    </source>
</reference>
<organism evidence="2 3">
    <name type="scientific">Suillus subaureus</name>
    <dbReference type="NCBI Taxonomy" id="48587"/>
    <lineage>
        <taxon>Eukaryota</taxon>
        <taxon>Fungi</taxon>
        <taxon>Dikarya</taxon>
        <taxon>Basidiomycota</taxon>
        <taxon>Agaricomycotina</taxon>
        <taxon>Agaricomycetes</taxon>
        <taxon>Agaricomycetidae</taxon>
        <taxon>Boletales</taxon>
        <taxon>Suillineae</taxon>
        <taxon>Suillaceae</taxon>
        <taxon>Suillus</taxon>
    </lineage>
</organism>
<gene>
    <name evidence="2" type="ORF">BJ212DRAFT_1480163</name>
</gene>
<dbReference type="AlphaFoldDB" id="A0A9P7ECE2"/>
<sequence length="118" mass="12839">MSPDRKNTASAGLDAKVYVWSVEAVLKQQGGTNDANAKPDLGLKGHSAQPKQTNTRGLARYGNNFFGNDANHVPHYAPSESSFSLIRWRHVLGSIHFTTQPAKYTSTSITPAPIMELT</sequence>
<dbReference type="RefSeq" id="XP_041193845.1">
    <property type="nucleotide sequence ID" value="XM_041340028.1"/>
</dbReference>
<keyword evidence="3" id="KW-1185">Reference proteome</keyword>
<proteinExistence type="predicted"/>
<protein>
    <submittedName>
        <fullName evidence="2">Uncharacterized protein</fullName>
    </submittedName>
</protein>
<evidence type="ECO:0000256" key="1">
    <source>
        <dbReference type="SAM" id="MobiDB-lite"/>
    </source>
</evidence>
<comment type="caution">
    <text evidence="2">The sequence shown here is derived from an EMBL/GenBank/DDBJ whole genome shotgun (WGS) entry which is preliminary data.</text>
</comment>
<evidence type="ECO:0000313" key="2">
    <source>
        <dbReference type="EMBL" id="KAG1817603.1"/>
    </source>
</evidence>
<dbReference type="EMBL" id="JABBWG010000013">
    <property type="protein sequence ID" value="KAG1817603.1"/>
    <property type="molecule type" value="Genomic_DNA"/>
</dbReference>